<evidence type="ECO:0000313" key="9">
    <source>
        <dbReference type="Proteomes" id="UP001149607"/>
    </source>
</evidence>
<comment type="subcellular location">
    <subcellularLocation>
        <location evidence="1">Membrane</location>
        <topology evidence="1">Multi-pass membrane protein</topology>
    </subcellularLocation>
</comment>
<evidence type="ECO:0000256" key="4">
    <source>
        <dbReference type="ARBA" id="ARBA00023136"/>
    </source>
</evidence>
<dbReference type="RefSeq" id="WP_274585488.1">
    <property type="nucleotide sequence ID" value="NZ_CP145811.1"/>
</dbReference>
<dbReference type="GO" id="GO:0016020">
    <property type="term" value="C:membrane"/>
    <property type="evidence" value="ECO:0007669"/>
    <property type="project" value="UniProtKB-SubCell"/>
</dbReference>
<accession>A0A9X4E2H4</accession>
<feature type="transmembrane region" description="Helical" evidence="5">
    <location>
        <begin position="129"/>
        <end position="146"/>
    </location>
</feature>
<dbReference type="Proteomes" id="UP001149607">
    <property type="component" value="Chromosome"/>
</dbReference>
<feature type="transmembrane region" description="Helical" evidence="5">
    <location>
        <begin position="96"/>
        <end position="117"/>
    </location>
</feature>
<feature type="transmembrane region" description="Helical" evidence="5">
    <location>
        <begin position="12"/>
        <end position="39"/>
    </location>
</feature>
<dbReference type="EMBL" id="CP146598">
    <property type="protein sequence ID" value="WWY03797.1"/>
    <property type="molecule type" value="Genomic_DNA"/>
</dbReference>
<name>A0A9X4E2H4_9NEIS</name>
<gene>
    <name evidence="7" type="ORF">ORY91_001824</name>
    <name evidence="8" type="ORF">V9W64_03410</name>
</gene>
<dbReference type="EMBL" id="JAPQFL010000006">
    <property type="protein sequence ID" value="MDD9328400.1"/>
    <property type="molecule type" value="Genomic_DNA"/>
</dbReference>
<evidence type="ECO:0000313" key="7">
    <source>
        <dbReference type="EMBL" id="MDD9328400.1"/>
    </source>
</evidence>
<reference evidence="7" key="1">
    <citation type="submission" date="2022-10" db="EMBL/GenBank/DDBJ databases">
        <authorList>
            <person name="Boutroux M."/>
        </authorList>
    </citation>
    <scope>NUCLEOTIDE SEQUENCE</scope>
    <source>
        <strain evidence="7">51.81</strain>
    </source>
</reference>
<dbReference type="AlphaFoldDB" id="A0A9X4E2H4"/>
<evidence type="ECO:0000256" key="3">
    <source>
        <dbReference type="ARBA" id="ARBA00022989"/>
    </source>
</evidence>
<proteinExistence type="predicted"/>
<reference evidence="8" key="2">
    <citation type="submission" date="2024-02" db="EMBL/GenBank/DDBJ databases">
        <title>Neisseria leonii sp. nov.</title>
        <authorList>
            <person name="Boutroux M."/>
            <person name="Favre-Rochex S."/>
            <person name="Gorgette O."/>
            <person name="Touak G."/>
            <person name="Muhle E."/>
            <person name="Chesneau O."/>
            <person name="Clermont D."/>
            <person name="Rahi P."/>
        </authorList>
    </citation>
    <scope>NUCLEOTIDE SEQUENCE</scope>
    <source>
        <strain evidence="8">51.81</strain>
    </source>
</reference>
<evidence type="ECO:0000256" key="2">
    <source>
        <dbReference type="ARBA" id="ARBA00022692"/>
    </source>
</evidence>
<keyword evidence="4 5" id="KW-0472">Membrane</keyword>
<sequence>MPPAAPLKRRTAALIYELLLAAAVGCVAAIPAGLAALLLNPVLPQLSSIAVSLILLAAWWLYFRLNWQKKGRTLPMKVWHIGLTDRHGRPPATVQLRLRFVWACILWLFIPMLAYGVLQRWGQIPPKTAFGAALIWWLLPWGFALLNPDRQFLHDFLAGTRLTDTRPRKRNMP</sequence>
<evidence type="ECO:0000313" key="8">
    <source>
        <dbReference type="EMBL" id="WWY03797.1"/>
    </source>
</evidence>
<evidence type="ECO:0000256" key="1">
    <source>
        <dbReference type="ARBA" id="ARBA00004141"/>
    </source>
</evidence>
<feature type="domain" description="RDD" evidence="6">
    <location>
        <begin position="5"/>
        <end position="159"/>
    </location>
</feature>
<keyword evidence="3 5" id="KW-1133">Transmembrane helix</keyword>
<evidence type="ECO:0000256" key="5">
    <source>
        <dbReference type="SAM" id="Phobius"/>
    </source>
</evidence>
<evidence type="ECO:0000259" key="6">
    <source>
        <dbReference type="Pfam" id="PF06271"/>
    </source>
</evidence>
<organism evidence="7">
    <name type="scientific">Neisseria leonii</name>
    <dbReference type="NCBI Taxonomy" id="2995413"/>
    <lineage>
        <taxon>Bacteria</taxon>
        <taxon>Pseudomonadati</taxon>
        <taxon>Pseudomonadota</taxon>
        <taxon>Betaproteobacteria</taxon>
        <taxon>Neisseriales</taxon>
        <taxon>Neisseriaceae</taxon>
        <taxon>Neisseria</taxon>
    </lineage>
</organism>
<dbReference type="InterPro" id="IPR010432">
    <property type="entry name" value="RDD"/>
</dbReference>
<keyword evidence="2 5" id="KW-0812">Transmembrane</keyword>
<protein>
    <submittedName>
        <fullName evidence="7">RDD family protein</fullName>
    </submittedName>
</protein>
<dbReference type="Pfam" id="PF06271">
    <property type="entry name" value="RDD"/>
    <property type="match status" value="1"/>
</dbReference>
<feature type="transmembrane region" description="Helical" evidence="5">
    <location>
        <begin position="45"/>
        <end position="63"/>
    </location>
</feature>
<keyword evidence="9" id="KW-1185">Reference proteome</keyword>